<dbReference type="AlphaFoldDB" id="A0A2U2DIJ2"/>
<evidence type="ECO:0000313" key="1">
    <source>
        <dbReference type="EMBL" id="PWE53061.1"/>
    </source>
</evidence>
<evidence type="ECO:0000313" key="2">
    <source>
        <dbReference type="Proteomes" id="UP000245252"/>
    </source>
</evidence>
<dbReference type="Gene3D" id="3.90.1140.10">
    <property type="entry name" value="Cyclic phosphodiesterase"/>
    <property type="match status" value="1"/>
</dbReference>
<accession>A0A2U2DIJ2</accession>
<organism evidence="1 2">
    <name type="scientific">Metarhizobium album</name>
    <dbReference type="NCBI Taxonomy" id="2182425"/>
    <lineage>
        <taxon>Bacteria</taxon>
        <taxon>Pseudomonadati</taxon>
        <taxon>Pseudomonadota</taxon>
        <taxon>Alphaproteobacteria</taxon>
        <taxon>Hyphomicrobiales</taxon>
        <taxon>Rhizobiaceae</taxon>
        <taxon>Metarhizobium</taxon>
    </lineage>
</organism>
<dbReference type="InterPro" id="IPR009389">
    <property type="entry name" value="DUF1045"/>
</dbReference>
<gene>
    <name evidence="1" type="ORF">DEM27_27180</name>
</gene>
<protein>
    <recommendedName>
        <fullName evidence="3">Phosphonate metabolism protein</fullName>
    </recommendedName>
</protein>
<proteinExistence type="predicted"/>
<name>A0A2U2DIJ2_9HYPH</name>
<comment type="caution">
    <text evidence="1">The sequence shown here is derived from an EMBL/GenBank/DDBJ whole genome shotgun (WGS) entry which is preliminary data.</text>
</comment>
<dbReference type="EMBL" id="QFBC01000018">
    <property type="protein sequence ID" value="PWE53061.1"/>
    <property type="molecule type" value="Genomic_DNA"/>
</dbReference>
<reference evidence="1 2" key="1">
    <citation type="submission" date="2018-05" db="EMBL/GenBank/DDBJ databases">
        <title>The draft genome of strain NS-104.</title>
        <authorList>
            <person name="Hang P."/>
            <person name="Jiang J."/>
        </authorList>
    </citation>
    <scope>NUCLEOTIDE SEQUENCE [LARGE SCALE GENOMIC DNA]</scope>
    <source>
        <strain evidence="1 2">NS-104</strain>
    </source>
</reference>
<dbReference type="PIRSF" id="PIRSF033328">
    <property type="entry name" value="Phest_Mll4975"/>
    <property type="match status" value="1"/>
</dbReference>
<dbReference type="NCBIfam" id="TIGR03223">
    <property type="entry name" value="Phn_opern_protn"/>
    <property type="match status" value="1"/>
</dbReference>
<sequence>MRYALYFAPPKDDALTVAATHWLGRDAFSNAVFPAEAAGEFSAGDIEAMIEDPRRYGFHATLKAPFELAASVRENELLDAMEDFAKATRPFDIPKLVLGQLGPFFALVPEEEQPQLQAFAAATVKAFEPFRAALSPADIARRKPEGLSETQREHLLRWGYPYVMDEFRFHMTLTGPVAADRQPAVRALLEDRFAAFTDRPLPISGLALFVEESRGAPFTVHTWLPLGAA</sequence>
<keyword evidence="2" id="KW-1185">Reference proteome</keyword>
<dbReference type="RefSeq" id="WP_109461395.1">
    <property type="nucleotide sequence ID" value="NZ_QFBC01000018.1"/>
</dbReference>
<dbReference type="Pfam" id="PF06299">
    <property type="entry name" value="DUF1045"/>
    <property type="match status" value="1"/>
</dbReference>
<dbReference type="Proteomes" id="UP000245252">
    <property type="component" value="Unassembled WGS sequence"/>
</dbReference>
<evidence type="ECO:0008006" key="3">
    <source>
        <dbReference type="Google" id="ProtNLM"/>
    </source>
</evidence>
<dbReference type="OrthoDB" id="4954742at2"/>